<dbReference type="Gene3D" id="3.90.1150.200">
    <property type="match status" value="1"/>
</dbReference>
<name>A0A401UC13_9BACT</name>
<dbReference type="RefSeq" id="WP_127123101.1">
    <property type="nucleotide sequence ID" value="NZ_BHXQ01000005.1"/>
</dbReference>
<sequence length="139" mass="15875">MAKYTTVDEIVLGLPKDEQVIVKKLRSLVLDTLPKAEEKLSYGAPFYARHKMICFIWSPSLTWGIQTKPGKHANKGVSLGFCQGYLIANKDGVLLKENRKQVYSMYFKKLSDIDEQQIRALLFEADLIDQTFSNKKTKT</sequence>
<keyword evidence="3" id="KW-1185">Reference proteome</keyword>
<dbReference type="Pfam" id="PF08818">
    <property type="entry name" value="DUF1801"/>
    <property type="match status" value="1"/>
</dbReference>
<organism evidence="2 3">
    <name type="scientific">Chryseotalea sanaruensis</name>
    <dbReference type="NCBI Taxonomy" id="2482724"/>
    <lineage>
        <taxon>Bacteria</taxon>
        <taxon>Pseudomonadati</taxon>
        <taxon>Bacteroidota</taxon>
        <taxon>Cytophagia</taxon>
        <taxon>Cytophagales</taxon>
        <taxon>Chryseotaleaceae</taxon>
        <taxon>Chryseotalea</taxon>
    </lineage>
</organism>
<evidence type="ECO:0000313" key="2">
    <source>
        <dbReference type="EMBL" id="GCC52443.1"/>
    </source>
</evidence>
<dbReference type="OrthoDB" id="1120992at2"/>
<reference evidence="2 3" key="1">
    <citation type="submission" date="2018-11" db="EMBL/GenBank/DDBJ databases">
        <title>Chryseotalea sanarue gen. nov., sp., nov., a member of the family Cytophagaceae, isolated from a brackish lake in Hamamatsu Japan.</title>
        <authorList>
            <person name="Maejima Y."/>
            <person name="Iino T."/>
            <person name="Muraguchi Y."/>
            <person name="Fukuda K."/>
            <person name="Ohkuma M."/>
            <person name="Moriuchi R."/>
            <person name="Dohra H."/>
            <person name="Kimbara K."/>
            <person name="Shintani M."/>
        </authorList>
    </citation>
    <scope>NUCLEOTIDE SEQUENCE [LARGE SCALE GENOMIC DNA]</scope>
    <source>
        <strain evidence="2 3">Ys</strain>
    </source>
</reference>
<dbReference type="EMBL" id="BHXQ01000005">
    <property type="protein sequence ID" value="GCC52443.1"/>
    <property type="molecule type" value="Genomic_DNA"/>
</dbReference>
<dbReference type="AlphaFoldDB" id="A0A401UC13"/>
<protein>
    <submittedName>
        <fullName evidence="2">DUF1801 domain-containing protein</fullName>
    </submittedName>
</protein>
<dbReference type="SUPFAM" id="SSF159888">
    <property type="entry name" value="YdhG-like"/>
    <property type="match status" value="1"/>
</dbReference>
<dbReference type="Proteomes" id="UP000288227">
    <property type="component" value="Unassembled WGS sequence"/>
</dbReference>
<feature type="domain" description="YdhG-like" evidence="1">
    <location>
        <begin position="21"/>
        <end position="125"/>
    </location>
</feature>
<evidence type="ECO:0000259" key="1">
    <source>
        <dbReference type="Pfam" id="PF08818"/>
    </source>
</evidence>
<dbReference type="InterPro" id="IPR014922">
    <property type="entry name" value="YdhG-like"/>
</dbReference>
<gene>
    <name evidence="2" type="ORF">SanaruYs_26800</name>
</gene>
<comment type="caution">
    <text evidence="2">The sequence shown here is derived from an EMBL/GenBank/DDBJ whole genome shotgun (WGS) entry which is preliminary data.</text>
</comment>
<evidence type="ECO:0000313" key="3">
    <source>
        <dbReference type="Proteomes" id="UP000288227"/>
    </source>
</evidence>
<proteinExistence type="predicted"/>
<accession>A0A401UC13</accession>